<dbReference type="PANTHER" id="PTHR13009">
    <property type="entry name" value="HEAT SHOCK PROTEIN 90 HSP90 CO-CHAPERONE AHA-1"/>
    <property type="match status" value="1"/>
</dbReference>
<sequence>MDNKNSQKQVGAGSLWNINSWHWEQKDYTQVVKQLITDAVTKIEIEQDGIKLINKAIKTFNGNAEINIRKGKQIVIYDISLEVEWFGESRDAEAKGTFKVDDINPDDLDFTIDHIKSDEKTDISKDCEKIIKKEMKKHFDKFLSTLVQDLFAKIQTNTKEALEEDARKREEVAENIRKAREQNGQYKQQIFEEQRQKEQQMKQQYSNWKE</sequence>
<dbReference type="PANTHER" id="PTHR13009:SF22">
    <property type="entry name" value="LD43819P"/>
    <property type="match status" value="1"/>
</dbReference>
<evidence type="ECO:0000256" key="1">
    <source>
        <dbReference type="ARBA" id="ARBA00006817"/>
    </source>
</evidence>
<reference evidence="4 5" key="1">
    <citation type="journal article" date="2015" name="Sci. Rep.">
        <title>Genome of the facultative scuticociliatosis pathogen Pseudocohnilembus persalinus provides insight into its virulence through horizontal gene transfer.</title>
        <authorList>
            <person name="Xiong J."/>
            <person name="Wang G."/>
            <person name="Cheng J."/>
            <person name="Tian M."/>
            <person name="Pan X."/>
            <person name="Warren A."/>
            <person name="Jiang C."/>
            <person name="Yuan D."/>
            <person name="Miao W."/>
        </authorList>
    </citation>
    <scope>NUCLEOTIDE SEQUENCE [LARGE SCALE GENOMIC DNA]</scope>
    <source>
        <strain evidence="4">36N120E</strain>
    </source>
</reference>
<feature type="region of interest" description="Disordered" evidence="2">
    <location>
        <begin position="173"/>
        <end position="210"/>
    </location>
</feature>
<gene>
    <name evidence="4" type="ORF">PPERSA_07129</name>
</gene>
<evidence type="ECO:0000313" key="4">
    <source>
        <dbReference type="EMBL" id="KRX06966.1"/>
    </source>
</evidence>
<dbReference type="GO" id="GO:0005829">
    <property type="term" value="C:cytosol"/>
    <property type="evidence" value="ECO:0007669"/>
    <property type="project" value="TreeGrafter"/>
</dbReference>
<dbReference type="Proteomes" id="UP000054937">
    <property type="component" value="Unassembled WGS sequence"/>
</dbReference>
<evidence type="ECO:0000256" key="2">
    <source>
        <dbReference type="SAM" id="MobiDB-lite"/>
    </source>
</evidence>
<feature type="domain" description="Activator of Hsp90 ATPase AHSA1-like N-terminal" evidence="3">
    <location>
        <begin position="25"/>
        <end position="153"/>
    </location>
</feature>
<feature type="compositionally biased region" description="Basic and acidic residues" evidence="2">
    <location>
        <begin position="190"/>
        <end position="200"/>
    </location>
</feature>
<keyword evidence="5" id="KW-1185">Reference proteome</keyword>
<protein>
    <submittedName>
        <fullName evidence="4">Activator of Hsp90 ATPase, N-terminal</fullName>
    </submittedName>
</protein>
<comment type="caution">
    <text evidence="4">The sequence shown here is derived from an EMBL/GenBank/DDBJ whole genome shotgun (WGS) entry which is preliminary data.</text>
</comment>
<dbReference type="Pfam" id="PF09229">
    <property type="entry name" value="Aha1_N"/>
    <property type="match status" value="1"/>
</dbReference>
<dbReference type="OMA" id="RDMHMKL"/>
<comment type="similarity">
    <text evidence="1">Belongs to the AHA1 family.</text>
</comment>
<dbReference type="InterPro" id="IPR015310">
    <property type="entry name" value="AHSA1-like_N"/>
</dbReference>
<dbReference type="InParanoid" id="A0A0V0QXK5"/>
<organism evidence="4 5">
    <name type="scientific">Pseudocohnilembus persalinus</name>
    <name type="common">Ciliate</name>
    <dbReference type="NCBI Taxonomy" id="266149"/>
    <lineage>
        <taxon>Eukaryota</taxon>
        <taxon>Sar</taxon>
        <taxon>Alveolata</taxon>
        <taxon>Ciliophora</taxon>
        <taxon>Intramacronucleata</taxon>
        <taxon>Oligohymenophorea</taxon>
        <taxon>Scuticociliatia</taxon>
        <taxon>Philasterida</taxon>
        <taxon>Pseudocohnilembidae</taxon>
        <taxon>Pseudocohnilembus</taxon>
    </lineage>
</organism>
<dbReference type="GO" id="GO:0001671">
    <property type="term" value="F:ATPase activator activity"/>
    <property type="evidence" value="ECO:0007669"/>
    <property type="project" value="InterPro"/>
</dbReference>
<dbReference type="OrthoDB" id="567237at2759"/>
<accession>A0A0V0QXK5</accession>
<dbReference type="SMART" id="SM01000">
    <property type="entry name" value="Aha1_N"/>
    <property type="match status" value="1"/>
</dbReference>
<dbReference type="AlphaFoldDB" id="A0A0V0QXK5"/>
<name>A0A0V0QXK5_PSEPJ</name>
<dbReference type="GO" id="GO:0006457">
    <property type="term" value="P:protein folding"/>
    <property type="evidence" value="ECO:0007669"/>
    <property type="project" value="TreeGrafter"/>
</dbReference>
<dbReference type="InterPro" id="IPR036338">
    <property type="entry name" value="Aha1"/>
</dbReference>
<evidence type="ECO:0000313" key="5">
    <source>
        <dbReference type="Proteomes" id="UP000054937"/>
    </source>
</evidence>
<evidence type="ECO:0000259" key="3">
    <source>
        <dbReference type="SMART" id="SM01000"/>
    </source>
</evidence>
<dbReference type="EMBL" id="LDAU01000090">
    <property type="protein sequence ID" value="KRX06966.1"/>
    <property type="molecule type" value="Genomic_DNA"/>
</dbReference>
<dbReference type="Gene3D" id="3.15.10.20">
    <property type="entry name" value="Activator of Hsp90 ATPase Aha1, N-terminal domain"/>
    <property type="match status" value="1"/>
</dbReference>
<dbReference type="GO" id="GO:0051087">
    <property type="term" value="F:protein-folding chaperone binding"/>
    <property type="evidence" value="ECO:0007669"/>
    <property type="project" value="InterPro"/>
</dbReference>
<proteinExistence type="inferred from homology"/>
<dbReference type="SUPFAM" id="SSF103111">
    <property type="entry name" value="Activator of Hsp90 ATPase, Aha1"/>
    <property type="match status" value="1"/>
</dbReference>